<proteinExistence type="predicted"/>
<dbReference type="GO" id="GO:0031267">
    <property type="term" value="F:small GTPase binding"/>
    <property type="evidence" value="ECO:0007669"/>
    <property type="project" value="TreeGrafter"/>
</dbReference>
<accession>A0A8J7P1R1</accession>
<dbReference type="PROSITE" id="PS50086">
    <property type="entry name" value="TBC_RABGAP"/>
    <property type="match status" value="1"/>
</dbReference>
<reference evidence="3" key="1">
    <citation type="journal article" date="2021" name="Cell">
        <title>Tracing the genetic footprints of vertebrate landing in non-teleost ray-finned fishes.</title>
        <authorList>
            <person name="Bi X."/>
            <person name="Wang K."/>
            <person name="Yang L."/>
            <person name="Pan H."/>
            <person name="Jiang H."/>
            <person name="Wei Q."/>
            <person name="Fang M."/>
            <person name="Yu H."/>
            <person name="Zhu C."/>
            <person name="Cai Y."/>
            <person name="He Y."/>
            <person name="Gan X."/>
            <person name="Zeng H."/>
            <person name="Yu D."/>
            <person name="Zhu Y."/>
            <person name="Jiang H."/>
            <person name="Qiu Q."/>
            <person name="Yang H."/>
            <person name="Zhang Y.E."/>
            <person name="Wang W."/>
            <person name="Zhu M."/>
            <person name="He S."/>
            <person name="Zhang G."/>
        </authorList>
    </citation>
    <scope>NUCLEOTIDE SEQUENCE</scope>
    <source>
        <strain evidence="3">Allg_001</strain>
    </source>
</reference>
<dbReference type="FunFam" id="1.10.472.80:FF:000008">
    <property type="entry name" value="TBC1 domain family member 10A"/>
    <property type="match status" value="1"/>
</dbReference>
<feature type="compositionally biased region" description="Basic and acidic residues" evidence="1">
    <location>
        <begin position="397"/>
        <end position="408"/>
    </location>
</feature>
<dbReference type="Pfam" id="PF00566">
    <property type="entry name" value="RabGAP-TBC"/>
    <property type="match status" value="1"/>
</dbReference>
<feature type="region of interest" description="Disordered" evidence="1">
    <location>
        <begin position="397"/>
        <end position="554"/>
    </location>
</feature>
<evidence type="ECO:0000313" key="3">
    <source>
        <dbReference type="EMBL" id="MBN3322435.1"/>
    </source>
</evidence>
<dbReference type="Proteomes" id="UP000736164">
    <property type="component" value="Unassembled WGS sequence"/>
</dbReference>
<evidence type="ECO:0000256" key="1">
    <source>
        <dbReference type="SAM" id="MobiDB-lite"/>
    </source>
</evidence>
<dbReference type="PANTHER" id="PTHR47219:SF9">
    <property type="entry name" value="GTPASE ACTIVATING PROTEIN AND CENTROSOME-ASSOCIATED, ISOFORM B"/>
    <property type="match status" value="1"/>
</dbReference>
<dbReference type="FunFam" id="1.10.8.270:FF:000016">
    <property type="entry name" value="TBC1 domain family member 2A"/>
    <property type="match status" value="1"/>
</dbReference>
<gene>
    <name evidence="3" type="primary">Tbc1d10c</name>
    <name evidence="3" type="ORF">GTO95_0010728</name>
</gene>
<protein>
    <submittedName>
        <fullName evidence="3">TB10C protein</fullName>
    </submittedName>
</protein>
<dbReference type="SMART" id="SM00164">
    <property type="entry name" value="TBC"/>
    <property type="match status" value="1"/>
</dbReference>
<dbReference type="Gene3D" id="1.10.472.80">
    <property type="entry name" value="Ypt/Rab-GAP domain of gyp1p, domain 3"/>
    <property type="match status" value="1"/>
</dbReference>
<feature type="non-terminal residue" evidence="3">
    <location>
        <position position="1"/>
    </location>
</feature>
<dbReference type="Gene3D" id="1.10.8.270">
    <property type="entry name" value="putative rabgap domain of human tbc1 domain family member 14 like domains"/>
    <property type="match status" value="1"/>
</dbReference>
<organism evidence="3 4">
    <name type="scientific">Atractosteus spatula</name>
    <name type="common">Alligator gar</name>
    <name type="synonym">Lepisosteus spatula</name>
    <dbReference type="NCBI Taxonomy" id="7917"/>
    <lineage>
        <taxon>Eukaryota</taxon>
        <taxon>Metazoa</taxon>
        <taxon>Chordata</taxon>
        <taxon>Craniata</taxon>
        <taxon>Vertebrata</taxon>
        <taxon>Euteleostomi</taxon>
        <taxon>Actinopterygii</taxon>
        <taxon>Neopterygii</taxon>
        <taxon>Holostei</taxon>
        <taxon>Semionotiformes</taxon>
        <taxon>Lepisosteidae</taxon>
        <taxon>Atractosteus</taxon>
    </lineage>
</organism>
<feature type="non-terminal residue" evidence="3">
    <location>
        <position position="554"/>
    </location>
</feature>
<feature type="domain" description="Rab-GAP TBC" evidence="2">
    <location>
        <begin position="130"/>
        <end position="297"/>
    </location>
</feature>
<sequence>MVNHRALKEKCIHDFGAVRDRGTQLRNPIIQAPCVAIKLHGLIRMVALAVVAAHTDGAKNYPRPNAVKVKELCHLLSYWNGSSFICKNQNCLKEIRRPLVDLGVTEYSIRSAITILSEMENEMRCAEDGPIPSCEFSNSDVVIFRQVALDLQRSFPTHRSLMGDTPEAIEGQAKLFRVLIAYAKYNPQIGYSQGMSYLAAVLLMHLSEEEAFWALVILLERPKYLSGLFDHSLHKIQHNAKVFQQLLKHRMPQLSQHIENLGVSSLHYVMPWFLTLFTSLPCWDSVLAVWDLLMLHGIAVVFRTGLCIFQLLEPRLLQMPDMSLLLPTLLRVPVDVSRYSALVPALWNTEVQEWEIDCMHSLVLEEDREERCPEPVEGAPKSLFAKVLDTARRYLGDAGKEDDSRETKNLPIHRSPIVHSRSKPCSFSSLRRGQIKRRKKINSSVKDSSQRLRSQGLVTVQSQRNTIQSSMDLDGEITGDRTPDSSLRRKSSGPANRPLGWRTQTQRDWKKSPKPQLNKPPLSSLLVHQAPKGSSRISAPEYDSLLEATDTHSR</sequence>
<dbReference type="InterPro" id="IPR050302">
    <property type="entry name" value="Rab_GAP_TBC_domain"/>
</dbReference>
<feature type="compositionally biased region" description="Polar residues" evidence="1">
    <location>
        <begin position="442"/>
        <end position="471"/>
    </location>
</feature>
<dbReference type="InterPro" id="IPR035969">
    <property type="entry name" value="Rab-GAP_TBC_sf"/>
</dbReference>
<evidence type="ECO:0000313" key="4">
    <source>
        <dbReference type="Proteomes" id="UP000736164"/>
    </source>
</evidence>
<dbReference type="SUPFAM" id="SSF47923">
    <property type="entry name" value="Ypt/Rab-GAP domain of gyp1p"/>
    <property type="match status" value="2"/>
</dbReference>
<dbReference type="AlphaFoldDB" id="A0A8J7P1R1"/>
<dbReference type="GO" id="GO:0005096">
    <property type="term" value="F:GTPase activator activity"/>
    <property type="evidence" value="ECO:0007669"/>
    <property type="project" value="TreeGrafter"/>
</dbReference>
<dbReference type="PANTHER" id="PTHR47219">
    <property type="entry name" value="RAB GTPASE-ACTIVATING PROTEIN 1-LIKE"/>
    <property type="match status" value="1"/>
</dbReference>
<comment type="caution">
    <text evidence="3">The sequence shown here is derived from an EMBL/GenBank/DDBJ whole genome shotgun (WGS) entry which is preliminary data.</text>
</comment>
<keyword evidence="4" id="KW-1185">Reference proteome</keyword>
<dbReference type="EMBL" id="JAAWVO010060412">
    <property type="protein sequence ID" value="MBN3322435.1"/>
    <property type="molecule type" value="Genomic_DNA"/>
</dbReference>
<dbReference type="InterPro" id="IPR000195">
    <property type="entry name" value="Rab-GAP-TBC_dom"/>
</dbReference>
<feature type="compositionally biased region" description="Basic and acidic residues" evidence="1">
    <location>
        <begin position="478"/>
        <end position="487"/>
    </location>
</feature>
<evidence type="ECO:0000259" key="2">
    <source>
        <dbReference type="PROSITE" id="PS50086"/>
    </source>
</evidence>
<name>A0A8J7P1R1_ATRSP</name>